<dbReference type="EnsemblMetazoa" id="AALB010578-RA">
    <property type="protein sequence ID" value="AALB010578-PA"/>
    <property type="gene ID" value="AALB010578"/>
</dbReference>
<evidence type="ECO:0000313" key="2">
    <source>
        <dbReference type="Proteomes" id="UP000069272"/>
    </source>
</evidence>
<organism evidence="1 2">
    <name type="scientific">Anopheles albimanus</name>
    <name type="common">New world malaria mosquito</name>
    <dbReference type="NCBI Taxonomy" id="7167"/>
    <lineage>
        <taxon>Eukaryota</taxon>
        <taxon>Metazoa</taxon>
        <taxon>Ecdysozoa</taxon>
        <taxon>Arthropoda</taxon>
        <taxon>Hexapoda</taxon>
        <taxon>Insecta</taxon>
        <taxon>Pterygota</taxon>
        <taxon>Neoptera</taxon>
        <taxon>Endopterygota</taxon>
        <taxon>Diptera</taxon>
        <taxon>Nematocera</taxon>
        <taxon>Culicoidea</taxon>
        <taxon>Culicidae</taxon>
        <taxon>Anophelinae</taxon>
        <taxon>Anopheles</taxon>
    </lineage>
</organism>
<reference evidence="1 2" key="1">
    <citation type="journal article" date="2017" name="G3 (Bethesda)">
        <title>The Physical Genome Mapping of Anopheles albimanus Corrected Scaffold Misassemblies and Identified Interarm Rearrangements in Genus Anopheles.</title>
        <authorList>
            <person name="Artemov G.N."/>
            <person name="Peery A.N."/>
            <person name="Jiang X."/>
            <person name="Tu Z."/>
            <person name="Stegniy V.N."/>
            <person name="Sharakhova M.V."/>
            <person name="Sharakhov I.V."/>
        </authorList>
    </citation>
    <scope>NUCLEOTIDE SEQUENCE [LARGE SCALE GENOMIC DNA]</scope>
    <source>
        <strain evidence="1 2">ALBI9_A</strain>
    </source>
</reference>
<protein>
    <submittedName>
        <fullName evidence="1">Uncharacterized protein</fullName>
    </submittedName>
</protein>
<dbReference type="AlphaFoldDB" id="A0A182FVJ3"/>
<proteinExistence type="predicted"/>
<keyword evidence="2" id="KW-1185">Reference proteome</keyword>
<dbReference type="Proteomes" id="UP000069272">
    <property type="component" value="Chromosome 3R"/>
</dbReference>
<evidence type="ECO:0000313" key="1">
    <source>
        <dbReference type="EnsemblMetazoa" id="AALB010578-PA"/>
    </source>
</evidence>
<sequence length="68" mass="7318">PNKGGTCNRYHLAPLVLTLVAGIPELPIHLGTVSPRNICKRQQQQQPGKLLSSAKRDCNNMPLDSAAS</sequence>
<name>A0A182FVJ3_ANOAL</name>
<accession>A0A182FVJ3</accession>
<reference evidence="1" key="2">
    <citation type="submission" date="2022-08" db="UniProtKB">
        <authorList>
            <consortium name="EnsemblMetazoa"/>
        </authorList>
    </citation>
    <scope>IDENTIFICATION</scope>
    <source>
        <strain evidence="1">STECLA/ALBI9_A</strain>
    </source>
</reference>
<dbReference type="VEuPathDB" id="VectorBase:AALB010578"/>